<dbReference type="PROSITE" id="PS50240">
    <property type="entry name" value="TRYPSIN_DOM"/>
    <property type="match status" value="1"/>
</dbReference>
<dbReference type="InterPro" id="IPR033116">
    <property type="entry name" value="TRYPSIN_SER"/>
</dbReference>
<dbReference type="Proteomes" id="UP001153069">
    <property type="component" value="Unassembled WGS sequence"/>
</dbReference>
<organism evidence="8 9">
    <name type="scientific">Seminavis robusta</name>
    <dbReference type="NCBI Taxonomy" id="568900"/>
    <lineage>
        <taxon>Eukaryota</taxon>
        <taxon>Sar</taxon>
        <taxon>Stramenopiles</taxon>
        <taxon>Ochrophyta</taxon>
        <taxon>Bacillariophyta</taxon>
        <taxon>Bacillariophyceae</taxon>
        <taxon>Bacillariophycidae</taxon>
        <taxon>Naviculales</taxon>
        <taxon>Naviculaceae</taxon>
        <taxon>Seminavis</taxon>
    </lineage>
</organism>
<feature type="chain" id="PRO_5040315508" evidence="6">
    <location>
        <begin position="19"/>
        <end position="464"/>
    </location>
</feature>
<evidence type="ECO:0000256" key="4">
    <source>
        <dbReference type="ARBA" id="ARBA00023157"/>
    </source>
</evidence>
<feature type="compositionally biased region" description="Basic and acidic residues" evidence="5">
    <location>
        <begin position="28"/>
        <end position="49"/>
    </location>
</feature>
<gene>
    <name evidence="8" type="ORF">SEMRO_12_G009530.1</name>
</gene>
<evidence type="ECO:0000256" key="3">
    <source>
        <dbReference type="ARBA" id="ARBA00023026"/>
    </source>
</evidence>
<keyword evidence="6" id="KW-0732">Signal</keyword>
<feature type="signal peptide" evidence="6">
    <location>
        <begin position="1"/>
        <end position="18"/>
    </location>
</feature>
<dbReference type="GO" id="GO:0006508">
    <property type="term" value="P:proteolysis"/>
    <property type="evidence" value="ECO:0007669"/>
    <property type="project" value="UniProtKB-KW"/>
</dbReference>
<dbReference type="OrthoDB" id="44567at2759"/>
<evidence type="ECO:0000256" key="5">
    <source>
        <dbReference type="SAM" id="MobiDB-lite"/>
    </source>
</evidence>
<sequence length="464" mass="49833">MLSFVLLAGMQMVSISAAKSGGLRRQPSAKDEGDKIPQRTRRQTDAEKEARIVGGHDVPAGDFTFFAQFTLGCGGSLIASDMLLTVAHCAELVSNSDFAYVGSHLLGQGIQRRIENTFMHPWYNADTSEYDFLVVKLDAPINNIDPVRLNSETSRPGFVAVDRNNGQGNNQPVAVEELLTVIGFGVLQEGDTFMASRMQEAFVPFIPHHICQDWYGKEEVDEDTMFCAGYRDGGTDSCQGDSGSPILSEDGVQMGVVSWGQGCARKKRPGVYGRVSAVLPWIQRTVCNHSEQAPSYCLASPNQGGGGGSGNGGGSSGSGGGAPPINQVNPIEDGFRVQIDIKYDTKPEEVAWIFVNTDTGETIDVIHYGSVHAQNKEDNLLYENLPSGRYMFLITDSQGDGICCASGIGWVTISQILDDGSSTVLWAENGTYGDGAVTSFDLAAPDANANVNTERNPSFDDDAR</sequence>
<feature type="region of interest" description="Disordered" evidence="5">
    <location>
        <begin position="298"/>
        <end position="329"/>
    </location>
</feature>
<evidence type="ECO:0000256" key="1">
    <source>
        <dbReference type="ARBA" id="ARBA00022670"/>
    </source>
</evidence>
<dbReference type="EMBL" id="CAICTM010000012">
    <property type="protein sequence ID" value="CAB9496994.1"/>
    <property type="molecule type" value="Genomic_DNA"/>
</dbReference>
<dbReference type="Pfam" id="PF00089">
    <property type="entry name" value="Trypsin"/>
    <property type="match status" value="1"/>
</dbReference>
<dbReference type="GO" id="GO:0004252">
    <property type="term" value="F:serine-type endopeptidase activity"/>
    <property type="evidence" value="ECO:0007669"/>
    <property type="project" value="InterPro"/>
</dbReference>
<keyword evidence="3" id="KW-0843">Virulence</keyword>
<evidence type="ECO:0000256" key="2">
    <source>
        <dbReference type="ARBA" id="ARBA00022801"/>
    </source>
</evidence>
<dbReference type="PROSITE" id="PS00135">
    <property type="entry name" value="TRYPSIN_SER"/>
    <property type="match status" value="1"/>
</dbReference>
<keyword evidence="2" id="KW-0378">Hydrolase</keyword>
<keyword evidence="1" id="KW-0645">Protease</keyword>
<evidence type="ECO:0000256" key="6">
    <source>
        <dbReference type="SAM" id="SignalP"/>
    </source>
</evidence>
<dbReference type="CDD" id="cd00190">
    <property type="entry name" value="Tryp_SPc"/>
    <property type="match status" value="1"/>
</dbReference>
<dbReference type="InterPro" id="IPR001314">
    <property type="entry name" value="Peptidase_S1A"/>
</dbReference>
<protein>
    <submittedName>
        <fullName evidence="8">Coagulation factor IX</fullName>
    </submittedName>
</protein>
<dbReference type="Gene3D" id="2.40.10.10">
    <property type="entry name" value="Trypsin-like serine proteases"/>
    <property type="match status" value="1"/>
</dbReference>
<evidence type="ECO:0000313" key="8">
    <source>
        <dbReference type="EMBL" id="CAB9496994.1"/>
    </source>
</evidence>
<dbReference type="AlphaFoldDB" id="A0A9N8DA17"/>
<accession>A0A9N8DA17</accession>
<reference evidence="8" key="1">
    <citation type="submission" date="2020-06" db="EMBL/GenBank/DDBJ databases">
        <authorList>
            <consortium name="Plant Systems Biology data submission"/>
        </authorList>
    </citation>
    <scope>NUCLEOTIDE SEQUENCE</scope>
    <source>
        <strain evidence="8">D6</strain>
    </source>
</reference>
<dbReference type="FunFam" id="2.40.10.10:FF:000002">
    <property type="entry name" value="Transmembrane protease serine"/>
    <property type="match status" value="1"/>
</dbReference>
<feature type="region of interest" description="Disordered" evidence="5">
    <location>
        <begin position="19"/>
        <end position="49"/>
    </location>
</feature>
<dbReference type="PANTHER" id="PTHR24252:SF17">
    <property type="entry name" value="SUPPRESSOR OF TUMORIGENICITY 14 PROTEIN HOMOLOG-RELATED"/>
    <property type="match status" value="1"/>
</dbReference>
<dbReference type="SMART" id="SM00020">
    <property type="entry name" value="Tryp_SPc"/>
    <property type="match status" value="1"/>
</dbReference>
<comment type="caution">
    <text evidence="8">The sequence shown here is derived from an EMBL/GenBank/DDBJ whole genome shotgun (WGS) entry which is preliminary data.</text>
</comment>
<proteinExistence type="predicted"/>
<name>A0A9N8DA17_9STRA</name>
<evidence type="ECO:0000313" key="9">
    <source>
        <dbReference type="Proteomes" id="UP001153069"/>
    </source>
</evidence>
<keyword evidence="9" id="KW-1185">Reference proteome</keyword>
<dbReference type="InterPro" id="IPR001254">
    <property type="entry name" value="Trypsin_dom"/>
</dbReference>
<dbReference type="InterPro" id="IPR043504">
    <property type="entry name" value="Peptidase_S1_PA_chymotrypsin"/>
</dbReference>
<feature type="compositionally biased region" description="Gly residues" evidence="5">
    <location>
        <begin position="303"/>
        <end position="322"/>
    </location>
</feature>
<feature type="domain" description="Peptidase S1" evidence="7">
    <location>
        <begin position="52"/>
        <end position="287"/>
    </location>
</feature>
<dbReference type="PRINTS" id="PR00722">
    <property type="entry name" value="CHYMOTRYPSIN"/>
</dbReference>
<dbReference type="InterPro" id="IPR009003">
    <property type="entry name" value="Peptidase_S1_PA"/>
</dbReference>
<dbReference type="SUPFAM" id="SSF50494">
    <property type="entry name" value="Trypsin-like serine proteases"/>
    <property type="match status" value="1"/>
</dbReference>
<evidence type="ECO:0000259" key="7">
    <source>
        <dbReference type="PROSITE" id="PS50240"/>
    </source>
</evidence>
<dbReference type="PANTHER" id="PTHR24252">
    <property type="entry name" value="ACROSIN-RELATED"/>
    <property type="match status" value="1"/>
</dbReference>
<keyword evidence="4" id="KW-1015">Disulfide bond</keyword>